<evidence type="ECO:0000256" key="6">
    <source>
        <dbReference type="ARBA" id="ARBA00013053"/>
    </source>
</evidence>
<evidence type="ECO:0000256" key="1">
    <source>
        <dbReference type="ARBA" id="ARBA00003109"/>
    </source>
</evidence>
<dbReference type="Gene3D" id="3.30.470.10">
    <property type="match status" value="1"/>
</dbReference>
<protein>
    <recommendedName>
        <fullName evidence="7">Probable branched-chain-amino-acid aminotransferase</fullName>
        <ecNumber evidence="6">2.6.1.42</ecNumber>
    </recommendedName>
</protein>
<comment type="catalytic activity">
    <reaction evidence="11">
        <text>L-leucine + 2-oxoglutarate = 4-methyl-2-oxopentanoate + L-glutamate</text>
        <dbReference type="Rhea" id="RHEA:18321"/>
        <dbReference type="ChEBI" id="CHEBI:16810"/>
        <dbReference type="ChEBI" id="CHEBI:17865"/>
        <dbReference type="ChEBI" id="CHEBI:29985"/>
        <dbReference type="ChEBI" id="CHEBI:57427"/>
        <dbReference type="EC" id="2.6.1.42"/>
    </reaction>
</comment>
<keyword evidence="8" id="KW-0028">Amino-acid biosynthesis</keyword>
<comment type="catalytic activity">
    <reaction evidence="9">
        <text>L-valine + 2-oxoglutarate = 3-methyl-2-oxobutanoate + L-glutamate</text>
        <dbReference type="Rhea" id="RHEA:24813"/>
        <dbReference type="ChEBI" id="CHEBI:11851"/>
        <dbReference type="ChEBI" id="CHEBI:16810"/>
        <dbReference type="ChEBI" id="CHEBI:29985"/>
        <dbReference type="ChEBI" id="CHEBI:57762"/>
        <dbReference type="EC" id="2.6.1.42"/>
    </reaction>
</comment>
<dbReference type="GO" id="GO:0008483">
    <property type="term" value="F:transaminase activity"/>
    <property type="evidence" value="ECO:0007669"/>
    <property type="project" value="UniProtKB-KW"/>
</dbReference>
<dbReference type="InterPro" id="IPR043131">
    <property type="entry name" value="BCAT-like_N"/>
</dbReference>
<evidence type="ECO:0000313" key="12">
    <source>
        <dbReference type="EMBL" id="MFC4670208.1"/>
    </source>
</evidence>
<comment type="catalytic activity">
    <reaction evidence="10">
        <text>L-isoleucine + 2-oxoglutarate = (S)-3-methyl-2-oxopentanoate + L-glutamate</text>
        <dbReference type="Rhea" id="RHEA:24801"/>
        <dbReference type="ChEBI" id="CHEBI:16810"/>
        <dbReference type="ChEBI" id="CHEBI:29985"/>
        <dbReference type="ChEBI" id="CHEBI:35146"/>
        <dbReference type="ChEBI" id="CHEBI:58045"/>
        <dbReference type="EC" id="2.6.1.42"/>
    </reaction>
</comment>
<evidence type="ECO:0000256" key="8">
    <source>
        <dbReference type="ARBA" id="ARBA00023304"/>
    </source>
</evidence>
<proteinExistence type="inferred from homology"/>
<sequence length="300" mass="31445">MPAPLSADPAPAYVWCDGALLPAAEARIPLVSQTHDAACAVFEGIRAYDARLFLAAAHFDRFARSADLMGYALPWTTPDLIAAAEAVLWASGLGDAYLRPIAWRSGDSPSAPCSGGTIHTAIFAWPWPETGAPPGLRLVLSDWRRPAPDTAPTAAKCAGLCLAGTLARAAARAAGHDDALMLDACGHVAAATTANIVLLKDGALVSPRPTCFVDSLTKRHVFTLARALGLAVRETRVTLADLDAAQEVFVTGTATGLRPVISLSRPDRHSVWPPGPVSEALREKFHATTRAPAAITALHS</sequence>
<dbReference type="CDD" id="cd00449">
    <property type="entry name" value="PLPDE_IV"/>
    <property type="match status" value="1"/>
</dbReference>
<dbReference type="EC" id="2.6.1.42" evidence="6"/>
<evidence type="ECO:0000256" key="10">
    <source>
        <dbReference type="ARBA" id="ARBA00048798"/>
    </source>
</evidence>
<comment type="pathway">
    <text evidence="2">Amino-acid biosynthesis; L-isoleucine biosynthesis; L-isoleucine from 2-oxobutanoate: step 4/4.</text>
</comment>
<gene>
    <name evidence="12" type="ORF">ACFO5X_16710</name>
</gene>
<evidence type="ECO:0000256" key="9">
    <source>
        <dbReference type="ARBA" id="ARBA00048212"/>
    </source>
</evidence>
<evidence type="ECO:0000313" key="13">
    <source>
        <dbReference type="Proteomes" id="UP001595973"/>
    </source>
</evidence>
<evidence type="ECO:0000256" key="4">
    <source>
        <dbReference type="ARBA" id="ARBA00005072"/>
    </source>
</evidence>
<dbReference type="InterPro" id="IPR036038">
    <property type="entry name" value="Aminotransferase-like"/>
</dbReference>
<dbReference type="Gene3D" id="3.20.10.10">
    <property type="entry name" value="D-amino Acid Aminotransferase, subunit A, domain 2"/>
    <property type="match status" value="1"/>
</dbReference>
<evidence type="ECO:0000256" key="11">
    <source>
        <dbReference type="ARBA" id="ARBA00049229"/>
    </source>
</evidence>
<organism evidence="12 13">
    <name type="scientific">Seohaeicola nanhaiensis</name>
    <dbReference type="NCBI Taxonomy" id="1387282"/>
    <lineage>
        <taxon>Bacteria</taxon>
        <taxon>Pseudomonadati</taxon>
        <taxon>Pseudomonadota</taxon>
        <taxon>Alphaproteobacteria</taxon>
        <taxon>Rhodobacterales</taxon>
        <taxon>Roseobacteraceae</taxon>
        <taxon>Seohaeicola</taxon>
    </lineage>
</organism>
<keyword evidence="12" id="KW-0808">Transferase</keyword>
<evidence type="ECO:0000256" key="3">
    <source>
        <dbReference type="ARBA" id="ARBA00004931"/>
    </source>
</evidence>
<evidence type="ECO:0000256" key="5">
    <source>
        <dbReference type="ARBA" id="ARBA00009320"/>
    </source>
</evidence>
<accession>A0ABV9KJR1</accession>
<comment type="similarity">
    <text evidence="5">Belongs to the class-IV pyridoxal-phosphate-dependent aminotransferase family.</text>
</comment>
<dbReference type="EMBL" id="JBHSGI010000024">
    <property type="protein sequence ID" value="MFC4670208.1"/>
    <property type="molecule type" value="Genomic_DNA"/>
</dbReference>
<dbReference type="InterPro" id="IPR050571">
    <property type="entry name" value="Class-IV_PLP-Dep_Aminotrnsfr"/>
</dbReference>
<comment type="caution">
    <text evidence="12">The sequence shown here is derived from an EMBL/GenBank/DDBJ whole genome shotgun (WGS) entry which is preliminary data.</text>
</comment>
<dbReference type="Proteomes" id="UP001595973">
    <property type="component" value="Unassembled WGS sequence"/>
</dbReference>
<keyword evidence="12" id="KW-0032">Aminotransferase</keyword>
<dbReference type="PANTHER" id="PTHR42743:SF11">
    <property type="entry name" value="AMINODEOXYCHORISMATE LYASE"/>
    <property type="match status" value="1"/>
</dbReference>
<evidence type="ECO:0000256" key="2">
    <source>
        <dbReference type="ARBA" id="ARBA00004824"/>
    </source>
</evidence>
<keyword evidence="13" id="KW-1185">Reference proteome</keyword>
<evidence type="ECO:0000256" key="7">
    <source>
        <dbReference type="ARBA" id="ARBA00014472"/>
    </source>
</evidence>
<dbReference type="InterPro" id="IPR043132">
    <property type="entry name" value="BCAT-like_C"/>
</dbReference>
<keyword evidence="8" id="KW-0100">Branched-chain amino acid biosynthesis</keyword>
<dbReference type="InterPro" id="IPR001544">
    <property type="entry name" value="Aminotrans_IV"/>
</dbReference>
<dbReference type="Pfam" id="PF01063">
    <property type="entry name" value="Aminotran_4"/>
    <property type="match status" value="1"/>
</dbReference>
<dbReference type="SUPFAM" id="SSF56752">
    <property type="entry name" value="D-aminoacid aminotransferase-like PLP-dependent enzymes"/>
    <property type="match status" value="1"/>
</dbReference>
<comment type="function">
    <text evidence="1">Acts on leucine, isoleucine and valine.</text>
</comment>
<reference evidence="13" key="1">
    <citation type="journal article" date="2019" name="Int. J. Syst. Evol. Microbiol.">
        <title>The Global Catalogue of Microorganisms (GCM) 10K type strain sequencing project: providing services to taxonomists for standard genome sequencing and annotation.</title>
        <authorList>
            <consortium name="The Broad Institute Genomics Platform"/>
            <consortium name="The Broad Institute Genome Sequencing Center for Infectious Disease"/>
            <person name="Wu L."/>
            <person name="Ma J."/>
        </authorList>
    </citation>
    <scope>NUCLEOTIDE SEQUENCE [LARGE SCALE GENOMIC DNA]</scope>
    <source>
        <strain evidence="13">CGMCC 4.7283</strain>
    </source>
</reference>
<comment type="pathway">
    <text evidence="4">Amino-acid biosynthesis; L-leucine biosynthesis; L-leucine from 3-methyl-2-oxobutanoate: step 4/4.</text>
</comment>
<dbReference type="PANTHER" id="PTHR42743">
    <property type="entry name" value="AMINO-ACID AMINOTRANSFERASE"/>
    <property type="match status" value="1"/>
</dbReference>
<dbReference type="RefSeq" id="WP_380718967.1">
    <property type="nucleotide sequence ID" value="NZ_JBHSGI010000024.1"/>
</dbReference>
<name>A0ABV9KJR1_9RHOB</name>
<comment type="pathway">
    <text evidence="3">Amino-acid biosynthesis; L-valine biosynthesis; L-valine from pyruvate: step 4/4.</text>
</comment>